<evidence type="ECO:0000313" key="8">
    <source>
        <dbReference type="Proteomes" id="UP000298030"/>
    </source>
</evidence>
<dbReference type="Proteomes" id="UP000298030">
    <property type="component" value="Unassembled WGS sequence"/>
</dbReference>
<reference evidence="7 8" key="1">
    <citation type="journal article" date="2019" name="Nat. Ecol. Evol.">
        <title>Megaphylogeny resolves global patterns of mushroom evolution.</title>
        <authorList>
            <person name="Varga T."/>
            <person name="Krizsan K."/>
            <person name="Foldi C."/>
            <person name="Dima B."/>
            <person name="Sanchez-Garcia M."/>
            <person name="Sanchez-Ramirez S."/>
            <person name="Szollosi G.J."/>
            <person name="Szarkandi J.G."/>
            <person name="Papp V."/>
            <person name="Albert L."/>
            <person name="Andreopoulos W."/>
            <person name="Angelini C."/>
            <person name="Antonin V."/>
            <person name="Barry K.W."/>
            <person name="Bougher N.L."/>
            <person name="Buchanan P."/>
            <person name="Buyck B."/>
            <person name="Bense V."/>
            <person name="Catcheside P."/>
            <person name="Chovatia M."/>
            <person name="Cooper J."/>
            <person name="Damon W."/>
            <person name="Desjardin D."/>
            <person name="Finy P."/>
            <person name="Geml J."/>
            <person name="Haridas S."/>
            <person name="Hughes K."/>
            <person name="Justo A."/>
            <person name="Karasinski D."/>
            <person name="Kautmanova I."/>
            <person name="Kiss B."/>
            <person name="Kocsube S."/>
            <person name="Kotiranta H."/>
            <person name="LaButti K.M."/>
            <person name="Lechner B.E."/>
            <person name="Liimatainen K."/>
            <person name="Lipzen A."/>
            <person name="Lukacs Z."/>
            <person name="Mihaltcheva S."/>
            <person name="Morgado L.N."/>
            <person name="Niskanen T."/>
            <person name="Noordeloos M.E."/>
            <person name="Ohm R.A."/>
            <person name="Ortiz-Santana B."/>
            <person name="Ovrebo C."/>
            <person name="Racz N."/>
            <person name="Riley R."/>
            <person name="Savchenko A."/>
            <person name="Shiryaev A."/>
            <person name="Soop K."/>
            <person name="Spirin V."/>
            <person name="Szebenyi C."/>
            <person name="Tomsovsky M."/>
            <person name="Tulloss R.E."/>
            <person name="Uehling J."/>
            <person name="Grigoriev I.V."/>
            <person name="Vagvolgyi C."/>
            <person name="Papp T."/>
            <person name="Martin F.M."/>
            <person name="Miettinen O."/>
            <person name="Hibbett D.S."/>
            <person name="Nagy L.G."/>
        </authorList>
    </citation>
    <scope>NUCLEOTIDE SEQUENCE [LARGE SCALE GENOMIC DNA]</scope>
    <source>
        <strain evidence="7 8">FP101781</strain>
    </source>
</reference>
<evidence type="ECO:0000256" key="4">
    <source>
        <dbReference type="PROSITE-ProRule" id="PRU00134"/>
    </source>
</evidence>
<accession>A0A4Y7SSN2</accession>
<dbReference type="Gene3D" id="6.10.140.2220">
    <property type="match status" value="1"/>
</dbReference>
<evidence type="ECO:0000256" key="2">
    <source>
        <dbReference type="ARBA" id="ARBA00022771"/>
    </source>
</evidence>
<dbReference type="AlphaFoldDB" id="A0A4Y7SSN2"/>
<dbReference type="OrthoDB" id="3066878at2759"/>
<evidence type="ECO:0000256" key="3">
    <source>
        <dbReference type="ARBA" id="ARBA00022833"/>
    </source>
</evidence>
<dbReference type="PROSITE" id="PS50865">
    <property type="entry name" value="ZF_MYND_2"/>
    <property type="match status" value="1"/>
</dbReference>
<sequence>MKRGFLSRAIDSGRAVAPPERKPSPEPELKAATVLRDAFTQMREIAMPVNPRVTIPETTAEGKREITRIREATEDVMRSINIEFMKEGDESIKHILAPIFHTNLPLMLKWFFFICRESSWVYSELPMFEADWLGLRATSECLMNFYYHSPRELQIALTDLPSFTGLMLWLWNWRGAIDGNSFSFQAAVQKRDCPVIVLLTAILNFSEETTRNFHRHVAALSPGRQRQFINSAIARMDECSDLAMLTPDFKDRLPHWIVWIVSLAMNFIDIPSYSRIYAKARFPARALEIAVKYKKLKATPDFDMTESRKLPFAVAVSTKFFPPQPGKTTMQLVRETLPDLIRAGLLEVFVDHLLSQSENTPFPWSVWVYQDPTNRPFTIVTFLCVHLPIFKATRAALEKIPALKVKMLEKGWRAQHWTPGMKTFMLYEHVWEEHLKDAETKVSLCHNLNHHLKKNVTAPFKPKECSSCKLAVYCSEECQKEDWGTFHKAECPGSRCYRIDRQLASSWLPHNHRAFFLSLLHRGVLSWEVGMPADSILSLTTPTSSTPVLEYTHAPFTSDHKGKLELSKNLVMQWNTLYSPPKVIFNSIAAFLKFTHGGIPVYRDPRWLEMYRDLLVSTSGVGNVKGRPASVRLDGRKRRTRLALCVAFDGLYWIYVLGRFAVINEERKTRVELLNGYVKVEERDKIDEGMVSDRIE</sequence>
<dbReference type="Pfam" id="PF01753">
    <property type="entry name" value="zf-MYND"/>
    <property type="match status" value="1"/>
</dbReference>
<gene>
    <name evidence="7" type="ORF">FA13DRAFT_1286064</name>
</gene>
<comment type="caution">
    <text evidence="7">The sequence shown here is derived from an EMBL/GenBank/DDBJ whole genome shotgun (WGS) entry which is preliminary data.</text>
</comment>
<keyword evidence="8" id="KW-1185">Reference proteome</keyword>
<evidence type="ECO:0000256" key="1">
    <source>
        <dbReference type="ARBA" id="ARBA00022723"/>
    </source>
</evidence>
<evidence type="ECO:0000259" key="6">
    <source>
        <dbReference type="PROSITE" id="PS50865"/>
    </source>
</evidence>
<evidence type="ECO:0000313" key="7">
    <source>
        <dbReference type="EMBL" id="TEB24721.1"/>
    </source>
</evidence>
<feature type="domain" description="MYND-type" evidence="6">
    <location>
        <begin position="445"/>
        <end position="491"/>
    </location>
</feature>
<protein>
    <recommendedName>
        <fullName evidence="6">MYND-type domain-containing protein</fullName>
    </recommendedName>
</protein>
<dbReference type="GO" id="GO:0008270">
    <property type="term" value="F:zinc ion binding"/>
    <property type="evidence" value="ECO:0007669"/>
    <property type="project" value="UniProtKB-KW"/>
</dbReference>
<dbReference type="InterPro" id="IPR002893">
    <property type="entry name" value="Znf_MYND"/>
</dbReference>
<keyword evidence="3" id="KW-0862">Zinc</keyword>
<dbReference type="EMBL" id="QPFP01000063">
    <property type="protein sequence ID" value="TEB24721.1"/>
    <property type="molecule type" value="Genomic_DNA"/>
</dbReference>
<keyword evidence="2 4" id="KW-0863">Zinc-finger</keyword>
<organism evidence="7 8">
    <name type="scientific">Coprinellus micaceus</name>
    <name type="common">Glistening ink-cap mushroom</name>
    <name type="synonym">Coprinus micaceus</name>
    <dbReference type="NCBI Taxonomy" id="71717"/>
    <lineage>
        <taxon>Eukaryota</taxon>
        <taxon>Fungi</taxon>
        <taxon>Dikarya</taxon>
        <taxon>Basidiomycota</taxon>
        <taxon>Agaricomycotina</taxon>
        <taxon>Agaricomycetes</taxon>
        <taxon>Agaricomycetidae</taxon>
        <taxon>Agaricales</taxon>
        <taxon>Agaricineae</taxon>
        <taxon>Psathyrellaceae</taxon>
        <taxon>Coprinellus</taxon>
    </lineage>
</organism>
<feature type="region of interest" description="Disordered" evidence="5">
    <location>
        <begin position="1"/>
        <end position="27"/>
    </location>
</feature>
<dbReference type="SUPFAM" id="SSF144232">
    <property type="entry name" value="HIT/MYND zinc finger-like"/>
    <property type="match status" value="1"/>
</dbReference>
<proteinExistence type="predicted"/>
<evidence type="ECO:0000256" key="5">
    <source>
        <dbReference type="SAM" id="MobiDB-lite"/>
    </source>
</evidence>
<name>A0A4Y7SSN2_COPMI</name>
<keyword evidence="1" id="KW-0479">Metal-binding</keyword>